<dbReference type="InterPro" id="IPR014710">
    <property type="entry name" value="RmlC-like_jellyroll"/>
</dbReference>
<dbReference type="InterPro" id="IPR028889">
    <property type="entry name" value="USP"/>
</dbReference>
<evidence type="ECO:0000256" key="13">
    <source>
        <dbReference type="ARBA" id="ARBA00023303"/>
    </source>
</evidence>
<comment type="subcellular location">
    <subcellularLocation>
        <location evidence="1">Endomembrane system</location>
        <topology evidence="1">Multi-pass membrane protein</topology>
    </subcellularLocation>
</comment>
<dbReference type="PROSITE" id="PS50235">
    <property type="entry name" value="USP_3"/>
    <property type="match status" value="1"/>
</dbReference>
<accession>A0A5N6PH05</accession>
<dbReference type="SUPFAM" id="SSF144232">
    <property type="entry name" value="HIT/MYND zinc finger-like"/>
    <property type="match status" value="1"/>
</dbReference>
<dbReference type="GO" id="GO:0016020">
    <property type="term" value="C:membrane"/>
    <property type="evidence" value="ECO:0007669"/>
    <property type="project" value="InterPro"/>
</dbReference>
<dbReference type="PROSITE" id="PS01360">
    <property type="entry name" value="ZF_MYND_1"/>
    <property type="match status" value="1"/>
</dbReference>
<evidence type="ECO:0000256" key="6">
    <source>
        <dbReference type="ARBA" id="ARBA00022723"/>
    </source>
</evidence>
<keyword evidence="4" id="KW-0813">Transport</keyword>
<dbReference type="PROSITE" id="PS00972">
    <property type="entry name" value="USP_1"/>
    <property type="match status" value="1"/>
</dbReference>
<feature type="domain" description="Cyclic nucleotide-binding" evidence="17">
    <location>
        <begin position="1022"/>
        <end position="1152"/>
    </location>
</feature>
<dbReference type="Gene3D" id="2.60.120.10">
    <property type="entry name" value="Jelly Rolls"/>
    <property type="match status" value="1"/>
</dbReference>
<evidence type="ECO:0000256" key="3">
    <source>
        <dbReference type="ARBA" id="ARBA00010486"/>
    </source>
</evidence>
<protein>
    <recommendedName>
        <fullName evidence="22">Cyclic nucleotide-binding domain-containing protein</fullName>
    </recommendedName>
</protein>
<feature type="compositionally biased region" description="Polar residues" evidence="15">
    <location>
        <begin position="537"/>
        <end position="557"/>
    </location>
</feature>
<dbReference type="InterPro" id="IPR038765">
    <property type="entry name" value="Papain-like_cys_pep_sf"/>
</dbReference>
<feature type="transmembrane region" description="Helical" evidence="16">
    <location>
        <begin position="792"/>
        <end position="813"/>
    </location>
</feature>
<feature type="transmembrane region" description="Helical" evidence="16">
    <location>
        <begin position="751"/>
        <end position="771"/>
    </location>
</feature>
<dbReference type="EMBL" id="SZYD01000004">
    <property type="protein sequence ID" value="KAD6453812.1"/>
    <property type="molecule type" value="Genomic_DNA"/>
</dbReference>
<keyword evidence="13" id="KW-0407">Ion channel</keyword>
<dbReference type="GO" id="GO:0005216">
    <property type="term" value="F:monoatomic ion channel activity"/>
    <property type="evidence" value="ECO:0007669"/>
    <property type="project" value="InterPro"/>
</dbReference>
<keyword evidence="11 16" id="KW-0472">Membrane</keyword>
<dbReference type="InterPro" id="IPR000595">
    <property type="entry name" value="cNMP-bd_dom"/>
</dbReference>
<proteinExistence type="inferred from homology"/>
<dbReference type="Pfam" id="PF01753">
    <property type="entry name" value="zf-MYND"/>
    <property type="match status" value="1"/>
</dbReference>
<evidence type="ECO:0000256" key="5">
    <source>
        <dbReference type="ARBA" id="ARBA00022692"/>
    </source>
</evidence>
<dbReference type="FunFam" id="2.60.120.10:FF:000024">
    <property type="entry name" value="Cyclic nucleotide-gated ion channel 1"/>
    <property type="match status" value="1"/>
</dbReference>
<dbReference type="GO" id="GO:0012505">
    <property type="term" value="C:endomembrane system"/>
    <property type="evidence" value="ECO:0007669"/>
    <property type="project" value="UniProtKB-SubCell"/>
</dbReference>
<evidence type="ECO:0000256" key="11">
    <source>
        <dbReference type="ARBA" id="ARBA00023136"/>
    </source>
</evidence>
<evidence type="ECO:0000256" key="1">
    <source>
        <dbReference type="ARBA" id="ARBA00004127"/>
    </source>
</evidence>
<dbReference type="CDD" id="cd02661">
    <property type="entry name" value="Peptidase_C19E"/>
    <property type="match status" value="1"/>
</dbReference>
<evidence type="ECO:0000313" key="20">
    <source>
        <dbReference type="EMBL" id="KAD6453812.1"/>
    </source>
</evidence>
<dbReference type="Gene3D" id="3.90.70.10">
    <property type="entry name" value="Cysteine proteinases"/>
    <property type="match status" value="1"/>
</dbReference>
<keyword evidence="8" id="KW-0862">Zinc</keyword>
<evidence type="ECO:0000256" key="10">
    <source>
        <dbReference type="ARBA" id="ARBA00023065"/>
    </source>
</evidence>
<dbReference type="SUPFAM" id="SSF81324">
    <property type="entry name" value="Voltage-gated potassium channels"/>
    <property type="match status" value="1"/>
</dbReference>
<dbReference type="PROSITE" id="PS50042">
    <property type="entry name" value="CNMP_BINDING_3"/>
    <property type="match status" value="1"/>
</dbReference>
<dbReference type="PANTHER" id="PTHR45651">
    <property type="entry name" value="CYCLIC NUCLEOTIDE-GATED ION CHANNEL 15-RELATED-RELATED"/>
    <property type="match status" value="1"/>
</dbReference>
<evidence type="ECO:0000256" key="12">
    <source>
        <dbReference type="ARBA" id="ARBA00023286"/>
    </source>
</evidence>
<evidence type="ECO:0000259" key="17">
    <source>
        <dbReference type="PROSITE" id="PS50042"/>
    </source>
</evidence>
<comment type="caution">
    <text evidence="20">The sequence shown here is derived from an EMBL/GenBank/DDBJ whole genome shotgun (WGS) entry which is preliminary data.</text>
</comment>
<evidence type="ECO:0000256" key="9">
    <source>
        <dbReference type="ARBA" id="ARBA00022989"/>
    </source>
</evidence>
<dbReference type="InterPro" id="IPR018200">
    <property type="entry name" value="USP_CS"/>
</dbReference>
<feature type="domain" description="MYND-type" evidence="19">
    <location>
        <begin position="83"/>
        <end position="120"/>
    </location>
</feature>
<dbReference type="FunFam" id="3.90.70.10:FF:000026">
    <property type="entry name" value="Ubiquitin carboxyl-terminal hydrolase 15"/>
    <property type="match status" value="1"/>
</dbReference>
<dbReference type="Gene3D" id="1.10.287.630">
    <property type="entry name" value="Helix hairpin bin"/>
    <property type="match status" value="1"/>
</dbReference>
<comment type="similarity">
    <text evidence="2">Belongs to the peptidase C19 family.</text>
</comment>
<sequence>MRDYNSVDLHWYLRVGITSFAIIVGLIYLVKSTAAKYFFVDDESRFDPDSNSRSLVSSSVAKDVVVSSSSSSMPGLATTSDSCVVCDRLTKKQCSRCKVVRYCSESCQKSHWKSGHKEKCEEFRLSSKSSLQGRRKSTAVAQVSGTGNSTQLKKILFPYFKFVELFNWNSQGFPPCGLVNCGNSCFANVVLQCLAYTRPLAAYLLEKGHRRECRRNDWCFLCELQAHMERTSQSNHAFSPINILSRLPNIGGNLGYGKQEDAHEFMRFVIDTMQLVCLDEYGGERAVHPSSQETTLIQHIFGGCLQSQVICTKCNNVSNQFENMMDLTVEIQGDAASLEECLDLFTAKEWLDGDNKYKCDGCNDYVLAWKRLNIRMAPNILTIALKRFQSGRFGKLNKRVTFPETLDLSPYMSESADGNDRYKLYAVVVHLDMLNASYFGHYICYTKDFSGNWYRIDDCKVDSAELDEVLSQEAYMLLYSRVSARQSCLNPVEETSRKDNLQEPNASHENVPIISQGVDYLLTAESVDAIHAKDLSANISTSPNSSDSNMDIDTADSNGDLGIENETEASKPTSIQIDAADDINEILSFSSNNGEEANRMDSINLECEPEKPKLSSRSAIENESGKLLTKPKPLFSPGFLGKRPRKILYSKKGENALEKENGDMKPWESDAESIVVEDGGSNDARKEEGTAYISPSSRVLGRGELVMDQKKIAQRYLKLNFYIDLVATLPLPQIIIWFICPAIGTPNDTSTTNALVLIVLLQNIPRLYLIFPLSSQIIKATGSITKTVWAGVAYNLVLYVLASHVLGASWYLLSYERHATCLKSNCRHDNMMCSLDYLKCSPSDQSAWKIWANETNIFEICDPNNIAGFKYGIFGDAVAKHVFSFSFFEKCCYCLWWGLRNLSSYGQSLSTSMCIGETSFAIFIATAGLVLLAHLIGNMQTYLQSITARLEEWRLRRRDTKSWMRHRNLPHDLQERVCKFVQYKWLATHGVNEESILRNLPKDLRRDIQRHLCLDLVRRVSFFSEMDDQLLDAICARLVSSLSIQGTYIVREGDPVSEMLFIIRGRLDSSTTNGGRTCFFNSITLIPGDFCGEELLAWALLSKSTLNLPSSTRTVKALTEVEAFALQAKDLKFVANQFRRLHSKKFQHTFRFYSYHWRTWAACFIQAAWRRAKKRRMQWNLSMSESSSSYCHDDGLEIEHHDDASTYNPNSIHVKMLASRFATNTRRGILKTKDVEMIKLKKPEEPDFSADPDDEVAELVKRDVYMKKPKAKQSDILLNADDLDAMWVCFIDDAICLETYAASEPATTEKTFNKKNHKNSWFLHMLTATVHSF</sequence>
<dbReference type="SUPFAM" id="SSF54001">
    <property type="entry name" value="Cysteine proteinases"/>
    <property type="match status" value="1"/>
</dbReference>
<evidence type="ECO:0000259" key="18">
    <source>
        <dbReference type="PROSITE" id="PS50235"/>
    </source>
</evidence>
<feature type="domain" description="USP" evidence="18">
    <location>
        <begin position="176"/>
        <end position="482"/>
    </location>
</feature>
<keyword evidence="12" id="KW-1071">Ligand-gated ion channel</keyword>
<evidence type="ECO:0000256" key="4">
    <source>
        <dbReference type="ARBA" id="ARBA00022448"/>
    </source>
</evidence>
<evidence type="ECO:0008006" key="22">
    <source>
        <dbReference type="Google" id="ProtNLM"/>
    </source>
</evidence>
<dbReference type="OrthoDB" id="420187at2759"/>
<evidence type="ECO:0000256" key="7">
    <source>
        <dbReference type="ARBA" id="ARBA00022771"/>
    </source>
</evidence>
<feature type="transmembrane region" description="Helical" evidence="16">
    <location>
        <begin position="12"/>
        <end position="30"/>
    </location>
</feature>
<dbReference type="Gene3D" id="6.10.140.2220">
    <property type="match status" value="1"/>
</dbReference>
<dbReference type="SUPFAM" id="SSF51206">
    <property type="entry name" value="cAMP-binding domain-like"/>
    <property type="match status" value="1"/>
</dbReference>
<keyword evidence="21" id="KW-1185">Reference proteome</keyword>
<dbReference type="Pfam" id="PF00027">
    <property type="entry name" value="cNMP_binding"/>
    <property type="match status" value="1"/>
</dbReference>
<evidence type="ECO:0000256" key="8">
    <source>
        <dbReference type="ARBA" id="ARBA00022833"/>
    </source>
</evidence>
<dbReference type="InterPro" id="IPR001394">
    <property type="entry name" value="Peptidase_C19_UCH"/>
</dbReference>
<reference evidence="20 21" key="1">
    <citation type="submission" date="2019-05" db="EMBL/GenBank/DDBJ databases">
        <title>Mikania micrantha, genome provides insights into the molecular mechanism of rapid growth.</title>
        <authorList>
            <person name="Liu B."/>
        </authorList>
    </citation>
    <scope>NUCLEOTIDE SEQUENCE [LARGE SCALE GENOMIC DNA]</scope>
    <source>
        <strain evidence="20">NLD-2019</strain>
        <tissue evidence="20">Leaf</tissue>
    </source>
</reference>
<evidence type="ECO:0000256" key="14">
    <source>
        <dbReference type="PROSITE-ProRule" id="PRU00134"/>
    </source>
</evidence>
<dbReference type="GO" id="GO:0016579">
    <property type="term" value="P:protein deubiquitination"/>
    <property type="evidence" value="ECO:0007669"/>
    <property type="project" value="InterPro"/>
</dbReference>
<keyword evidence="9 16" id="KW-1133">Transmembrane helix</keyword>
<keyword evidence="10" id="KW-0406">Ion transport</keyword>
<comment type="similarity">
    <text evidence="3">Belongs to the cyclic nucleotide-gated cation channel (TC 1.A.1.5) family.</text>
</comment>
<dbReference type="InterPro" id="IPR002893">
    <property type="entry name" value="Znf_MYND"/>
</dbReference>
<keyword evidence="7 14" id="KW-0863">Zinc-finger</keyword>
<evidence type="ECO:0000256" key="15">
    <source>
        <dbReference type="SAM" id="MobiDB-lite"/>
    </source>
</evidence>
<dbReference type="PANTHER" id="PTHR45651:SF9">
    <property type="entry name" value="CYCLIC NUCLEOTIDE-GATED ION CHANNEL 14-RELATED"/>
    <property type="match status" value="1"/>
</dbReference>
<name>A0A5N6PH05_9ASTR</name>
<gene>
    <name evidence="20" type="ORF">E3N88_08518</name>
</gene>
<evidence type="ECO:0000256" key="16">
    <source>
        <dbReference type="SAM" id="Phobius"/>
    </source>
</evidence>
<dbReference type="GO" id="GO:0008270">
    <property type="term" value="F:zinc ion binding"/>
    <property type="evidence" value="ECO:0007669"/>
    <property type="project" value="UniProtKB-KW"/>
</dbReference>
<dbReference type="SMART" id="SM00100">
    <property type="entry name" value="cNMP"/>
    <property type="match status" value="1"/>
</dbReference>
<evidence type="ECO:0000313" key="21">
    <source>
        <dbReference type="Proteomes" id="UP000326396"/>
    </source>
</evidence>
<dbReference type="CDD" id="cd00038">
    <property type="entry name" value="CAP_ED"/>
    <property type="match status" value="1"/>
</dbReference>
<dbReference type="PROSITE" id="PS50865">
    <property type="entry name" value="ZF_MYND_2"/>
    <property type="match status" value="1"/>
</dbReference>
<keyword evidence="5 16" id="KW-0812">Transmembrane</keyword>
<dbReference type="InterPro" id="IPR005821">
    <property type="entry name" value="Ion_trans_dom"/>
</dbReference>
<evidence type="ECO:0000256" key="2">
    <source>
        <dbReference type="ARBA" id="ARBA00009085"/>
    </source>
</evidence>
<organism evidence="20 21">
    <name type="scientific">Mikania micrantha</name>
    <name type="common">bitter vine</name>
    <dbReference type="NCBI Taxonomy" id="192012"/>
    <lineage>
        <taxon>Eukaryota</taxon>
        <taxon>Viridiplantae</taxon>
        <taxon>Streptophyta</taxon>
        <taxon>Embryophyta</taxon>
        <taxon>Tracheophyta</taxon>
        <taxon>Spermatophyta</taxon>
        <taxon>Magnoliopsida</taxon>
        <taxon>eudicotyledons</taxon>
        <taxon>Gunneridae</taxon>
        <taxon>Pentapetalae</taxon>
        <taxon>asterids</taxon>
        <taxon>campanulids</taxon>
        <taxon>Asterales</taxon>
        <taxon>Asteraceae</taxon>
        <taxon>Asteroideae</taxon>
        <taxon>Heliantheae alliance</taxon>
        <taxon>Eupatorieae</taxon>
        <taxon>Mikania</taxon>
    </lineage>
</organism>
<keyword evidence="6" id="KW-0479">Metal-binding</keyword>
<evidence type="ECO:0000259" key="19">
    <source>
        <dbReference type="PROSITE" id="PS50865"/>
    </source>
</evidence>
<feature type="region of interest" description="Disordered" evidence="15">
    <location>
        <begin position="537"/>
        <end position="572"/>
    </location>
</feature>
<feature type="transmembrane region" description="Helical" evidence="16">
    <location>
        <begin position="719"/>
        <end position="739"/>
    </location>
</feature>
<dbReference type="Pfam" id="PF00443">
    <property type="entry name" value="UCH"/>
    <property type="match status" value="1"/>
</dbReference>
<dbReference type="GO" id="GO:0004843">
    <property type="term" value="F:cysteine-type deubiquitinase activity"/>
    <property type="evidence" value="ECO:0007669"/>
    <property type="project" value="InterPro"/>
</dbReference>
<dbReference type="Proteomes" id="UP000326396">
    <property type="component" value="Linkage Group LG12"/>
</dbReference>
<dbReference type="InterPro" id="IPR018490">
    <property type="entry name" value="cNMP-bd_dom_sf"/>
</dbReference>
<dbReference type="Pfam" id="PF00520">
    <property type="entry name" value="Ion_trans"/>
    <property type="match status" value="1"/>
</dbReference>